<name>A0A4R2IPK9_9PSEU</name>
<comment type="caution">
    <text evidence="2">The sequence shown here is derived from an EMBL/GenBank/DDBJ whole genome shotgun (WGS) entry which is preliminary data.</text>
</comment>
<organism evidence="2 3">
    <name type="scientific">Actinocrispum wychmicini</name>
    <dbReference type="NCBI Taxonomy" id="1213861"/>
    <lineage>
        <taxon>Bacteria</taxon>
        <taxon>Bacillati</taxon>
        <taxon>Actinomycetota</taxon>
        <taxon>Actinomycetes</taxon>
        <taxon>Pseudonocardiales</taxon>
        <taxon>Pseudonocardiaceae</taxon>
        <taxon>Actinocrispum</taxon>
    </lineage>
</organism>
<proteinExistence type="predicted"/>
<evidence type="ECO:0000256" key="1">
    <source>
        <dbReference type="SAM" id="Phobius"/>
    </source>
</evidence>
<protein>
    <submittedName>
        <fullName evidence="2">Putative membrane protein DUF2079</fullName>
    </submittedName>
</protein>
<dbReference type="Pfam" id="PF09852">
    <property type="entry name" value="DUF2079"/>
    <property type="match status" value="1"/>
</dbReference>
<keyword evidence="1" id="KW-0812">Transmembrane</keyword>
<keyword evidence="1" id="KW-1133">Transmembrane helix</keyword>
<feature type="transmembrane region" description="Helical" evidence="1">
    <location>
        <begin position="281"/>
        <end position="303"/>
    </location>
</feature>
<sequence>MGGVFFVIYTLVSVTNHLRLGTTGYDLGIFEQAIRAYAHFEAPVSDLKAPGFVLLGDHFHPILATIAPVYRLFPSPITLMVAQAALLGVSAVPIVRVAQRRFGARTATAIGVAYGLSWGLQTTVDFDFHEVVFAVPLLAFSIECLLTQRWQAAVWWAAPLVLVKEDLPFTLAAIGLYVFCKGQRKLGLWTIAGALASFLLILLVIIPSMNPAGQYGFTHDLGSGGGLWDLLTSAPERLVAPQQKLFLLAALFAPTAFLALFSPVTALVIPTLTWRFISVNQSYWVVGFHYSAVLMPIIYFGLVDALTSGKRMLPEGTFRRVRRVAVVACVVMAVVGITGEPVGKLLKPQTWQVSQRATDAQRLMDMIPDDAVVAASNNLAPHLTNRCRITLFPHLNASEPTEEWIVTDTRFPNWPFSAEWMANDLARVRATTYRTVAQAGDFVLLRRI</sequence>
<dbReference type="EMBL" id="SLWS01000019">
    <property type="protein sequence ID" value="TCO46562.1"/>
    <property type="molecule type" value="Genomic_DNA"/>
</dbReference>
<feature type="transmembrane region" description="Helical" evidence="1">
    <location>
        <begin position="245"/>
        <end position="269"/>
    </location>
</feature>
<keyword evidence="3" id="KW-1185">Reference proteome</keyword>
<evidence type="ECO:0000313" key="2">
    <source>
        <dbReference type="EMBL" id="TCO46562.1"/>
    </source>
</evidence>
<feature type="transmembrane region" description="Helical" evidence="1">
    <location>
        <begin position="77"/>
        <end position="95"/>
    </location>
</feature>
<dbReference type="Proteomes" id="UP000295680">
    <property type="component" value="Unassembled WGS sequence"/>
</dbReference>
<feature type="transmembrane region" description="Helical" evidence="1">
    <location>
        <begin position="102"/>
        <end position="120"/>
    </location>
</feature>
<feature type="transmembrane region" description="Helical" evidence="1">
    <location>
        <begin position="186"/>
        <end position="206"/>
    </location>
</feature>
<gene>
    <name evidence="2" type="ORF">EV192_119141</name>
</gene>
<dbReference type="AlphaFoldDB" id="A0A4R2IPK9"/>
<feature type="transmembrane region" description="Helical" evidence="1">
    <location>
        <begin position="324"/>
        <end position="343"/>
    </location>
</feature>
<accession>A0A4R2IPK9</accession>
<reference evidence="2 3" key="1">
    <citation type="submission" date="2019-03" db="EMBL/GenBank/DDBJ databases">
        <title>Genomic Encyclopedia of Type Strains, Phase IV (KMG-IV): sequencing the most valuable type-strain genomes for metagenomic binning, comparative biology and taxonomic classification.</title>
        <authorList>
            <person name="Goeker M."/>
        </authorList>
    </citation>
    <scope>NUCLEOTIDE SEQUENCE [LARGE SCALE GENOMIC DNA]</scope>
    <source>
        <strain evidence="2 3">DSM 45934</strain>
    </source>
</reference>
<dbReference type="InterPro" id="IPR018650">
    <property type="entry name" value="STSV1_Orf64"/>
</dbReference>
<keyword evidence="1" id="KW-0472">Membrane</keyword>
<evidence type="ECO:0000313" key="3">
    <source>
        <dbReference type="Proteomes" id="UP000295680"/>
    </source>
</evidence>